<accession>A0A6I6ABN9</accession>
<evidence type="ECO:0000259" key="1">
    <source>
        <dbReference type="Pfam" id="PF04734"/>
    </source>
</evidence>
<gene>
    <name evidence="2" type="ORF">F1728_07225</name>
</gene>
<sequence length="474" mass="52902">MFPAHRKQQHARPHLALPHTPPPPTFVSVNLSVLFLGTTSLTAAEQWHAGLAKAKITPETDVWLAGYGSKRAPDGKLHDIWMKALALESPGGERAVLITSDFQGVPKSMSDRVFKIIKTKFDLERRQIMFTFSHNHCGPRLGDDLYDYYPTTPEQDKTVAEYTDRMVEKTVAMIGEALDNLAPATLKQGNGHTTFAVNRRNNREADIPNLLKAGKALVGPVDHDVPILTVTRPDGQLAAVLFGYACHPTTLSFTKICGDYPGFAQLEIEKNHPGTLAMFVNTCGGDQNPLPRRKVELCEKYGHMLAVAVEEALKQPLQNVSPGLKTAFTYVDLPYLKVVTRADLEADAKSGSAIKQRWAKRLLKKLDQGETFPTAYPYPIHAWRLGKETLMIGMGAETVVDYSLLFKREFGPGTWVCGYADDMISYIPSKRVWLEGGYEGGWNLYEYGRPAYRWSEQTEDLISETVHKLVKQVE</sequence>
<organism evidence="2 3">
    <name type="scientific">Gimesia benthica</name>
    <dbReference type="NCBI Taxonomy" id="2608982"/>
    <lineage>
        <taxon>Bacteria</taxon>
        <taxon>Pseudomonadati</taxon>
        <taxon>Planctomycetota</taxon>
        <taxon>Planctomycetia</taxon>
        <taxon>Planctomycetales</taxon>
        <taxon>Planctomycetaceae</taxon>
        <taxon>Gimesia</taxon>
    </lineage>
</organism>
<dbReference type="Pfam" id="PF04734">
    <property type="entry name" value="Ceramidase_alk"/>
    <property type="match status" value="1"/>
</dbReference>
<evidence type="ECO:0000313" key="2">
    <source>
        <dbReference type="EMBL" id="QGQ22481.1"/>
    </source>
</evidence>
<protein>
    <recommendedName>
        <fullName evidence="1">Neutral/alkaline non-lysosomal ceramidase N-terminal domain-containing protein</fullName>
    </recommendedName>
</protein>
<dbReference type="EMBL" id="CP043930">
    <property type="protein sequence ID" value="QGQ22481.1"/>
    <property type="molecule type" value="Genomic_DNA"/>
</dbReference>
<dbReference type="KEGG" id="gim:F1728_07225"/>
<keyword evidence="3" id="KW-1185">Reference proteome</keyword>
<proteinExistence type="predicted"/>
<dbReference type="AlphaFoldDB" id="A0A6I6ABN9"/>
<dbReference type="Proteomes" id="UP000427281">
    <property type="component" value="Chromosome"/>
</dbReference>
<evidence type="ECO:0000313" key="3">
    <source>
        <dbReference type="Proteomes" id="UP000427281"/>
    </source>
</evidence>
<dbReference type="InterPro" id="IPR031329">
    <property type="entry name" value="NEUT/ALK_ceramidase_N"/>
</dbReference>
<feature type="domain" description="Neutral/alkaline non-lysosomal ceramidase N-terminal" evidence="1">
    <location>
        <begin position="49"/>
        <end position="275"/>
    </location>
</feature>
<reference evidence="2 3" key="1">
    <citation type="submission" date="2019-09" db="EMBL/GenBank/DDBJ databases">
        <title>Gimesia benthica sp. nov., a novel bacterium isolated from deep-sea water of the Northwest Indian Ocean.</title>
        <authorList>
            <person name="Dai X."/>
        </authorList>
    </citation>
    <scope>NUCLEOTIDE SEQUENCE [LARGE SCALE GENOMIC DNA]</scope>
    <source>
        <strain evidence="2 3">E7</strain>
    </source>
</reference>
<name>A0A6I6ABN9_9PLAN</name>